<dbReference type="OrthoDB" id="36889at2157"/>
<comment type="caution">
    <text evidence="4">The sequence shown here is derived from an EMBL/GenBank/DDBJ whole genome shotgun (WGS) entry which is preliminary data.</text>
</comment>
<dbReference type="Proteomes" id="UP000245657">
    <property type="component" value="Unassembled WGS sequence"/>
</dbReference>
<dbReference type="SUPFAM" id="SSF50331">
    <property type="entry name" value="MOP-like"/>
    <property type="match status" value="1"/>
</dbReference>
<dbReference type="GO" id="GO:0005886">
    <property type="term" value="C:plasma membrane"/>
    <property type="evidence" value="ECO:0007669"/>
    <property type="project" value="UniProtKB-SubCell"/>
</dbReference>
<comment type="subcellular location">
    <subcellularLocation>
        <location evidence="1">Cell membrane</location>
        <topology evidence="1">Peripheral membrane protein</topology>
    </subcellularLocation>
</comment>
<evidence type="ECO:0000313" key="5">
    <source>
        <dbReference type="Proteomes" id="UP000245657"/>
    </source>
</evidence>
<evidence type="ECO:0000313" key="4">
    <source>
        <dbReference type="EMBL" id="PWR71347.1"/>
    </source>
</evidence>
<organism evidence="4 5">
    <name type="scientific">Methanospirillum lacunae</name>
    <dbReference type="NCBI Taxonomy" id="668570"/>
    <lineage>
        <taxon>Archaea</taxon>
        <taxon>Methanobacteriati</taxon>
        <taxon>Methanobacteriota</taxon>
        <taxon>Stenosarchaea group</taxon>
        <taxon>Methanomicrobia</taxon>
        <taxon>Methanomicrobiales</taxon>
        <taxon>Methanospirillaceae</taxon>
        <taxon>Methanospirillum</taxon>
    </lineage>
</organism>
<proteinExistence type="predicted"/>
<dbReference type="NCBIfam" id="TIGR00638">
    <property type="entry name" value="Mop"/>
    <property type="match status" value="1"/>
</dbReference>
<evidence type="ECO:0000256" key="1">
    <source>
        <dbReference type="ARBA" id="ARBA00004202"/>
    </source>
</evidence>
<keyword evidence="5" id="KW-1185">Reference proteome</keyword>
<evidence type="ECO:0000256" key="2">
    <source>
        <dbReference type="ARBA" id="ARBA00022505"/>
    </source>
</evidence>
<dbReference type="Pfam" id="PF03459">
    <property type="entry name" value="TOBE"/>
    <property type="match status" value="1"/>
</dbReference>
<dbReference type="InterPro" id="IPR004606">
    <property type="entry name" value="Mop_domain"/>
</dbReference>
<name>A0A2V2N566_9EURY</name>
<dbReference type="InterPro" id="IPR005116">
    <property type="entry name" value="Transp-assoc_OB_typ1"/>
</dbReference>
<dbReference type="PROSITE" id="PS51866">
    <property type="entry name" value="MOP"/>
    <property type="match status" value="1"/>
</dbReference>
<protein>
    <submittedName>
        <fullName evidence="4">Molybdenum-pterin-binding protein</fullName>
    </submittedName>
</protein>
<accession>A0A2V2N566</accession>
<dbReference type="Gene3D" id="2.40.50.100">
    <property type="match status" value="1"/>
</dbReference>
<evidence type="ECO:0000259" key="3">
    <source>
        <dbReference type="PROSITE" id="PS51866"/>
    </source>
</evidence>
<gene>
    <name evidence="4" type="ORF">DK846_10805</name>
</gene>
<dbReference type="EMBL" id="QGMY01000008">
    <property type="protein sequence ID" value="PWR71347.1"/>
    <property type="molecule type" value="Genomic_DNA"/>
</dbReference>
<feature type="domain" description="Mop" evidence="3">
    <location>
        <begin position="2"/>
        <end position="68"/>
    </location>
</feature>
<reference evidence="4 5" key="1">
    <citation type="submission" date="2018-05" db="EMBL/GenBank/DDBJ databases">
        <title>Draft genome of Methanospirillum lacunae Ki8-1.</title>
        <authorList>
            <person name="Dueholm M.S."/>
            <person name="Nielsen P.H."/>
            <person name="Bakmann L.F."/>
            <person name="Otzen D.E."/>
        </authorList>
    </citation>
    <scope>NUCLEOTIDE SEQUENCE [LARGE SCALE GENOMIC DNA]</scope>
    <source>
        <strain evidence="4 5">Ki8-1</strain>
    </source>
</reference>
<sequence>MRISARNSINGTIISITKGVVNSEVVLDIGDGILVTSIISTHAVESLGLKEGVQAFAVIKSSEVMIAVD</sequence>
<dbReference type="InterPro" id="IPR008995">
    <property type="entry name" value="Mo/tungstate-bd_C_term_dom"/>
</dbReference>
<dbReference type="AlphaFoldDB" id="A0A2V2N566"/>
<dbReference type="GeneID" id="97547028"/>
<keyword evidence="2" id="KW-0500">Molybdenum</keyword>
<dbReference type="RefSeq" id="WP_109968965.1">
    <property type="nucleotide sequence ID" value="NZ_CP176093.1"/>
</dbReference>
<dbReference type="GO" id="GO:0015689">
    <property type="term" value="P:molybdate ion transport"/>
    <property type="evidence" value="ECO:0007669"/>
    <property type="project" value="InterPro"/>
</dbReference>